<dbReference type="EMBL" id="LDZF01000004">
    <property type="protein sequence ID" value="KMK15320.1"/>
    <property type="molecule type" value="Genomic_DNA"/>
</dbReference>
<dbReference type="PATRIC" id="fig|61647.14.peg.4124"/>
<dbReference type="RefSeq" id="WP_043082237.1">
    <property type="nucleotide sequence ID" value="NZ_CBCSIS010000006.1"/>
</dbReference>
<proteinExistence type="predicted"/>
<evidence type="ECO:0000313" key="3">
    <source>
        <dbReference type="EMBL" id="EML1473308.1"/>
    </source>
</evidence>
<dbReference type="GO" id="GO:0044010">
    <property type="term" value="P:single-species biofilm formation"/>
    <property type="evidence" value="ECO:0007669"/>
    <property type="project" value="TreeGrafter"/>
</dbReference>
<dbReference type="Gene3D" id="1.20.1440.40">
    <property type="entry name" value="YqcC-like"/>
    <property type="match status" value="1"/>
</dbReference>
<dbReference type="PANTHER" id="PTHR39586">
    <property type="entry name" value="CYTOPLASMIC PROTEIN-RELATED"/>
    <property type="match status" value="1"/>
</dbReference>
<dbReference type="InterPro" id="IPR007384">
    <property type="entry name" value="UCP006257"/>
</dbReference>
<dbReference type="eggNOG" id="COG3098">
    <property type="taxonomic scope" value="Bacteria"/>
</dbReference>
<dbReference type="InterPro" id="IPR036814">
    <property type="entry name" value="YqcC-like_sf"/>
</dbReference>
<dbReference type="PANTHER" id="PTHR39586:SF1">
    <property type="entry name" value="CYTOPLASMIC PROTEIN"/>
    <property type="match status" value="1"/>
</dbReference>
<dbReference type="Proteomes" id="UP001236270">
    <property type="component" value="Unassembled WGS sequence"/>
</dbReference>
<dbReference type="STRING" id="61647.LG71_09405"/>
<name>A0A089PML3_PLUGE</name>
<evidence type="ECO:0000313" key="4">
    <source>
        <dbReference type="EMBL" id="KMK15320.1"/>
    </source>
</evidence>
<reference evidence="4 6" key="1">
    <citation type="submission" date="2015-05" db="EMBL/GenBank/DDBJ databases">
        <title>Genome sequences of Pluralibacter gergoviae.</title>
        <authorList>
            <person name="Greninger A.L."/>
            <person name="Miller S."/>
        </authorList>
    </citation>
    <scope>NUCLEOTIDE SEQUENCE [LARGE SCALE GENOMIC DNA]</scope>
    <source>
        <strain evidence="4 6">JS81F13</strain>
    </source>
</reference>
<feature type="domain" description="YqcC-like" evidence="2">
    <location>
        <begin position="7"/>
        <end position="103"/>
    </location>
</feature>
<evidence type="ECO:0000313" key="6">
    <source>
        <dbReference type="Proteomes" id="UP000036196"/>
    </source>
</evidence>
<dbReference type="EMBL" id="JAVDNV010000018">
    <property type="protein sequence ID" value="MDQ2311532.1"/>
    <property type="molecule type" value="Genomic_DNA"/>
</dbReference>
<dbReference type="AlphaFoldDB" id="A0A089PML3"/>
<dbReference type="KEGG" id="pge:LG71_09405"/>
<reference evidence="5" key="2">
    <citation type="submission" date="2023-08" db="EMBL/GenBank/DDBJ databases">
        <title>WGS of pathogenic bacterial species, Los Angeles County Public Health Laboratories.</title>
        <authorList>
            <person name="Garrigues J.M."/>
            <person name="Green N.M."/>
        </authorList>
    </citation>
    <scope>NUCLEOTIDE SEQUENCE</scope>
    <source>
        <strain evidence="5">LACPHL-BACT-2023-00068</strain>
    </source>
</reference>
<evidence type="ECO:0000313" key="5">
    <source>
        <dbReference type="EMBL" id="MDQ2311532.1"/>
    </source>
</evidence>
<reference evidence="3" key="3">
    <citation type="submission" date="2024-02" db="EMBL/GenBank/DDBJ databases">
        <authorList>
            <consortium name="Clinical and Environmental Microbiology Branch: Whole genome sequencing antimicrobial resistance pathogens in the healthcare setting"/>
        </authorList>
    </citation>
    <scope>NUCLEOTIDE SEQUENCE</scope>
    <source>
        <strain evidence="3">2021DK-00143</strain>
    </source>
</reference>
<keyword evidence="6" id="KW-1185">Reference proteome</keyword>
<comment type="similarity">
    <text evidence="1">To the N-terminal of E.carotovora exoenzyme regulation regulon ORF1. The C-terminal part is colinear with YqcB.</text>
</comment>
<dbReference type="PIRSF" id="PIRSF006257">
    <property type="entry name" value="UCP006257"/>
    <property type="match status" value="1"/>
</dbReference>
<comment type="caution">
    <text evidence="4">The sequence shown here is derived from an EMBL/GenBank/DDBJ whole genome shotgun (WGS) entry which is preliminary data.</text>
</comment>
<organism evidence="4 6">
    <name type="scientific">Pluralibacter gergoviae</name>
    <name type="common">Enterobacter gergoviae</name>
    <dbReference type="NCBI Taxonomy" id="61647"/>
    <lineage>
        <taxon>Bacteria</taxon>
        <taxon>Pseudomonadati</taxon>
        <taxon>Pseudomonadota</taxon>
        <taxon>Gammaproteobacteria</taxon>
        <taxon>Enterobacterales</taxon>
        <taxon>Enterobacteriaceae</taxon>
        <taxon>Pluralibacter</taxon>
    </lineage>
</organism>
<accession>A0A089PML3</accession>
<dbReference type="InterPro" id="IPR023376">
    <property type="entry name" value="YqcC-like_dom"/>
</dbReference>
<dbReference type="EMBL" id="ABLOKC030000027">
    <property type="protein sequence ID" value="EML1473308.1"/>
    <property type="molecule type" value="Genomic_DNA"/>
</dbReference>
<dbReference type="FunFam" id="1.20.1440.40:FF:000001">
    <property type="entry name" value="DUF446 domain protein"/>
    <property type="match status" value="1"/>
</dbReference>
<evidence type="ECO:0000259" key="2">
    <source>
        <dbReference type="Pfam" id="PF04287"/>
    </source>
</evidence>
<gene>
    <name evidence="4" type="ORF">ABW06_04915</name>
    <name evidence="3" type="ORF">QEG54_004104</name>
    <name evidence="5" type="ORF">RBJ30_20910</name>
</gene>
<protein>
    <submittedName>
        <fullName evidence="3">YqcC family protein</fullName>
    </submittedName>
</protein>
<dbReference type="Proteomes" id="UP000036196">
    <property type="component" value="Unassembled WGS sequence"/>
</dbReference>
<evidence type="ECO:0000256" key="1">
    <source>
        <dbReference type="ARBA" id="ARBA00060999"/>
    </source>
</evidence>
<dbReference type="SUPFAM" id="SSF158452">
    <property type="entry name" value="YqcC-like"/>
    <property type="match status" value="1"/>
</dbReference>
<sequence length="109" mass="12413">MTQHHPVRQRLHALEALMREHQYWEAEAPDSAAFASTQPFCMDTLEPLAWLQWVLIPRLHQLLDARQALPQSFAVAPYYEMALDAGHPLRAIILPELEQLDALFAGESA</sequence>
<dbReference type="Pfam" id="PF04287">
    <property type="entry name" value="DUF446"/>
    <property type="match status" value="1"/>
</dbReference>
<dbReference type="GeneID" id="61386522"/>